<evidence type="ECO:0008006" key="2">
    <source>
        <dbReference type="Google" id="ProtNLM"/>
    </source>
</evidence>
<reference evidence="1" key="1">
    <citation type="journal article" date="2014" name="Front. Microbiol.">
        <title>High frequency of phylogenetically diverse reductive dehalogenase-homologous genes in deep subseafloor sedimentary metagenomes.</title>
        <authorList>
            <person name="Kawai M."/>
            <person name="Futagami T."/>
            <person name="Toyoda A."/>
            <person name="Takaki Y."/>
            <person name="Nishi S."/>
            <person name="Hori S."/>
            <person name="Arai W."/>
            <person name="Tsubouchi T."/>
            <person name="Morono Y."/>
            <person name="Uchiyama I."/>
            <person name="Ito T."/>
            <person name="Fujiyama A."/>
            <person name="Inagaki F."/>
            <person name="Takami H."/>
        </authorList>
    </citation>
    <scope>NUCLEOTIDE SEQUENCE</scope>
    <source>
        <strain evidence="1">Expedition CK06-06</strain>
    </source>
</reference>
<evidence type="ECO:0000313" key="1">
    <source>
        <dbReference type="EMBL" id="GAG18668.1"/>
    </source>
</evidence>
<dbReference type="EMBL" id="BARS01036767">
    <property type="protein sequence ID" value="GAG18668.1"/>
    <property type="molecule type" value="Genomic_DNA"/>
</dbReference>
<gene>
    <name evidence="1" type="ORF">S01H1_56463</name>
</gene>
<name>X0W205_9ZZZZ</name>
<comment type="caution">
    <text evidence="1">The sequence shown here is derived from an EMBL/GenBank/DDBJ whole genome shotgun (WGS) entry which is preliminary data.</text>
</comment>
<organism evidence="1">
    <name type="scientific">marine sediment metagenome</name>
    <dbReference type="NCBI Taxonomy" id="412755"/>
    <lineage>
        <taxon>unclassified sequences</taxon>
        <taxon>metagenomes</taxon>
        <taxon>ecological metagenomes</taxon>
    </lineage>
</organism>
<dbReference type="AlphaFoldDB" id="X0W205"/>
<protein>
    <recommendedName>
        <fullName evidence="2">Carboxypeptidase regulatory-like domain-containing protein</fullName>
    </recommendedName>
</protein>
<accession>X0W205</accession>
<dbReference type="PROSITE" id="PS51257">
    <property type="entry name" value="PROKAR_LIPOPROTEIN"/>
    <property type="match status" value="1"/>
</dbReference>
<proteinExistence type="predicted"/>
<sequence>MSGERTTVRFWLMLVLGLFVAACSNVENKGMEPRSTMKPDSTVELSEVHPSNTFDSGVEGYVWIGPTCPVVIVGTECPDRPFEAELTVTYIEGKLVVRSKSGADGFFRILLSPGSYVLVPERLNPNAPPFVQPIPFDVNPGSFTHLEITYASGMR</sequence>